<dbReference type="EMBL" id="CYRY02046361">
    <property type="protein sequence ID" value="VCX42040.1"/>
    <property type="molecule type" value="Genomic_DNA"/>
</dbReference>
<protein>
    <submittedName>
        <fullName evidence="1">Uncharacterized protein</fullName>
    </submittedName>
</protein>
<accession>A0A9X9QAK0</accession>
<dbReference type="AlphaFoldDB" id="A0A9X9QAK0"/>
<evidence type="ECO:0000313" key="1">
    <source>
        <dbReference type="EMBL" id="VCX42040.1"/>
    </source>
</evidence>
<comment type="caution">
    <text evidence="1">The sequence shown here is derived from an EMBL/GenBank/DDBJ whole genome shotgun (WGS) entry which is preliminary data.</text>
</comment>
<evidence type="ECO:0000313" key="2">
    <source>
        <dbReference type="Proteomes" id="UP000269945"/>
    </source>
</evidence>
<organism evidence="1 2">
    <name type="scientific">Gulo gulo</name>
    <name type="common">Wolverine</name>
    <name type="synonym">Gluton</name>
    <dbReference type="NCBI Taxonomy" id="48420"/>
    <lineage>
        <taxon>Eukaryota</taxon>
        <taxon>Metazoa</taxon>
        <taxon>Chordata</taxon>
        <taxon>Craniata</taxon>
        <taxon>Vertebrata</taxon>
        <taxon>Euteleostomi</taxon>
        <taxon>Mammalia</taxon>
        <taxon>Eutheria</taxon>
        <taxon>Laurasiatheria</taxon>
        <taxon>Carnivora</taxon>
        <taxon>Caniformia</taxon>
        <taxon>Musteloidea</taxon>
        <taxon>Mustelidae</taxon>
        <taxon>Guloninae</taxon>
        <taxon>Gulo</taxon>
    </lineage>
</organism>
<proteinExistence type="predicted"/>
<keyword evidence="2" id="KW-1185">Reference proteome</keyword>
<reference evidence="1 2" key="1">
    <citation type="submission" date="2018-10" db="EMBL/GenBank/DDBJ databases">
        <authorList>
            <person name="Ekblom R."/>
            <person name="Jareborg N."/>
        </authorList>
    </citation>
    <scope>NUCLEOTIDE SEQUENCE [LARGE SCALE GENOMIC DNA]</scope>
    <source>
        <tissue evidence="1">Muscle</tissue>
    </source>
</reference>
<dbReference type="Proteomes" id="UP000269945">
    <property type="component" value="Unassembled WGS sequence"/>
</dbReference>
<name>A0A9X9QAK0_GULGU</name>
<feature type="non-terminal residue" evidence="1">
    <location>
        <position position="1"/>
    </location>
</feature>
<gene>
    <name evidence="1" type="ORF">BN2614_LOCUS1</name>
</gene>
<sequence length="105" mass="11415">FTDIRLRPGELEYQAITRILKLTSLLSAAAQLANPALRSARGRSAGHRLQGRRGCGKAEPCLARWRSPRCYARSPSCWLQLGSQAATLSPFSFSAIKVLRSGSAT</sequence>